<reference evidence="3 4" key="1">
    <citation type="journal article" date="2015" name="Infect. Genet. Evol.">
        <title>Genomic sequences of six botulinum neurotoxin-producing strains representing three clostridial species illustrate the mobility and diversity of botulinum neurotoxin genes.</title>
        <authorList>
            <person name="Smith T.J."/>
            <person name="Hill K.K."/>
            <person name="Xie G."/>
            <person name="Foley B.T."/>
            <person name="Williamson C.H."/>
            <person name="Foster J.T."/>
            <person name="Johnson S.L."/>
            <person name="Chertkov O."/>
            <person name="Teshima H."/>
            <person name="Gibbons H.S."/>
            <person name="Johnsky L.A."/>
            <person name="Karavis M.A."/>
            <person name="Smith L.A."/>
        </authorList>
    </citation>
    <scope>NUCLEOTIDE SEQUENCE [LARGE SCALE GENOMIC DNA]</scope>
    <source>
        <strain evidence="3 4">CDC 2741</strain>
    </source>
</reference>
<accession>A0A0C1U0E8</accession>
<dbReference type="SUPFAM" id="SSF51182">
    <property type="entry name" value="RmlC-like cupins"/>
    <property type="match status" value="1"/>
</dbReference>
<dbReference type="InterPro" id="IPR001387">
    <property type="entry name" value="Cro/C1-type_HTH"/>
</dbReference>
<proteinExistence type="predicted"/>
<evidence type="ECO:0000313" key="4">
    <source>
        <dbReference type="Proteomes" id="UP000031366"/>
    </source>
</evidence>
<dbReference type="InterPro" id="IPR013096">
    <property type="entry name" value="Cupin_2"/>
</dbReference>
<keyword evidence="1" id="KW-0238">DNA-binding</keyword>
<gene>
    <name evidence="3" type="ORF">U732_968</name>
</gene>
<dbReference type="GO" id="GO:0003700">
    <property type="term" value="F:DNA-binding transcription factor activity"/>
    <property type="evidence" value="ECO:0007669"/>
    <property type="project" value="TreeGrafter"/>
</dbReference>
<dbReference type="AlphaFoldDB" id="A0A0C1U0E8"/>
<name>A0A0C1U0E8_9CLOT</name>
<dbReference type="Pfam" id="PF01381">
    <property type="entry name" value="HTH_3"/>
    <property type="match status" value="1"/>
</dbReference>
<comment type="caution">
    <text evidence="3">The sequence shown here is derived from an EMBL/GenBank/DDBJ whole genome shotgun (WGS) entry which is preliminary data.</text>
</comment>
<dbReference type="Proteomes" id="UP000031366">
    <property type="component" value="Unassembled WGS sequence"/>
</dbReference>
<dbReference type="InterPro" id="IPR010982">
    <property type="entry name" value="Lambda_DNA-bd_dom_sf"/>
</dbReference>
<evidence type="ECO:0000259" key="2">
    <source>
        <dbReference type="SMART" id="SM00530"/>
    </source>
</evidence>
<dbReference type="GO" id="GO:0005829">
    <property type="term" value="C:cytosol"/>
    <property type="evidence" value="ECO:0007669"/>
    <property type="project" value="TreeGrafter"/>
</dbReference>
<dbReference type="PANTHER" id="PTHR46797:SF25">
    <property type="entry name" value="TRANSCRIPTIONAL REGULATOR"/>
    <property type="match status" value="1"/>
</dbReference>
<dbReference type="GO" id="GO:0003677">
    <property type="term" value="F:DNA binding"/>
    <property type="evidence" value="ECO:0007669"/>
    <property type="project" value="UniProtKB-KW"/>
</dbReference>
<dbReference type="InterPro" id="IPR011051">
    <property type="entry name" value="RmlC_Cupin_sf"/>
</dbReference>
<keyword evidence="4" id="KW-1185">Reference proteome</keyword>
<organism evidence="3 4">
    <name type="scientific">Clostridium argentinense CDC 2741</name>
    <dbReference type="NCBI Taxonomy" id="1418104"/>
    <lineage>
        <taxon>Bacteria</taxon>
        <taxon>Bacillati</taxon>
        <taxon>Bacillota</taxon>
        <taxon>Clostridia</taxon>
        <taxon>Eubacteriales</taxon>
        <taxon>Clostridiaceae</taxon>
        <taxon>Clostridium</taxon>
    </lineage>
</organism>
<dbReference type="PANTHER" id="PTHR46797">
    <property type="entry name" value="HTH-TYPE TRANSCRIPTIONAL REGULATOR"/>
    <property type="match status" value="1"/>
</dbReference>
<dbReference type="CDD" id="cd00093">
    <property type="entry name" value="HTH_XRE"/>
    <property type="match status" value="1"/>
</dbReference>
<sequence length="188" mass="21759">MKKDIGNKIKELRANKKMTLRELSEGTGLSIGFLSQLERGLTSIATDSLMKIAEALDVDLNYFFSSPKRKTRMILRSYEKEVFKIDNSMFINYNLTTDGHDKELLPRLIEVLPNNTDESLNQYKHEGEEFVYVLEGTLTLFINNEQYDLYPGDSAHYSSAIMHNYANYTNKMVRILEVSTPNHFKDKE</sequence>
<dbReference type="SUPFAM" id="SSF47413">
    <property type="entry name" value="lambda repressor-like DNA-binding domains"/>
    <property type="match status" value="1"/>
</dbReference>
<dbReference type="RefSeq" id="WP_039637156.1">
    <property type="nucleotide sequence ID" value="NZ_AYSO01000020.1"/>
</dbReference>
<dbReference type="Pfam" id="PF07883">
    <property type="entry name" value="Cupin_2"/>
    <property type="match status" value="1"/>
</dbReference>
<feature type="domain" description="HTH cro/C1-type" evidence="2">
    <location>
        <begin position="8"/>
        <end position="63"/>
    </location>
</feature>
<evidence type="ECO:0000313" key="3">
    <source>
        <dbReference type="EMBL" id="KIE44978.1"/>
    </source>
</evidence>
<dbReference type="Gene3D" id="1.10.260.40">
    <property type="entry name" value="lambda repressor-like DNA-binding domains"/>
    <property type="match status" value="1"/>
</dbReference>
<evidence type="ECO:0000256" key="1">
    <source>
        <dbReference type="ARBA" id="ARBA00023125"/>
    </source>
</evidence>
<dbReference type="OrthoDB" id="9814553at2"/>
<dbReference type="STRING" id="29341.RSJ17_07615"/>
<dbReference type="CDD" id="cd02209">
    <property type="entry name" value="cupin_XRE_C"/>
    <property type="match status" value="1"/>
</dbReference>
<dbReference type="InterPro" id="IPR014710">
    <property type="entry name" value="RmlC-like_jellyroll"/>
</dbReference>
<dbReference type="EMBL" id="AYSO01000020">
    <property type="protein sequence ID" value="KIE44978.1"/>
    <property type="molecule type" value="Genomic_DNA"/>
</dbReference>
<dbReference type="Gene3D" id="2.60.120.10">
    <property type="entry name" value="Jelly Rolls"/>
    <property type="match status" value="1"/>
</dbReference>
<dbReference type="SMART" id="SM00530">
    <property type="entry name" value="HTH_XRE"/>
    <property type="match status" value="1"/>
</dbReference>
<dbReference type="InterPro" id="IPR050807">
    <property type="entry name" value="TransReg_Diox_bact_type"/>
</dbReference>
<protein>
    <submittedName>
        <fullName evidence="3">Helix-turn-helix family protein</fullName>
    </submittedName>
</protein>